<dbReference type="Gene3D" id="1.10.10.60">
    <property type="entry name" value="Homeodomain-like"/>
    <property type="match status" value="1"/>
</dbReference>
<dbReference type="SMART" id="SM00389">
    <property type="entry name" value="HOX"/>
    <property type="match status" value="1"/>
</dbReference>
<feature type="region of interest" description="Disordered" evidence="7">
    <location>
        <begin position="364"/>
        <end position="386"/>
    </location>
</feature>
<dbReference type="PROSITE" id="PS00027">
    <property type="entry name" value="HOMEOBOX_1"/>
    <property type="match status" value="1"/>
</dbReference>
<dbReference type="FunFam" id="1.10.10.60:FF:000679">
    <property type="entry name" value="Homeobox protein aristaless"/>
    <property type="match status" value="1"/>
</dbReference>
<keyword evidence="2 5" id="KW-0238">DNA-binding</keyword>
<feature type="compositionally biased region" description="Low complexity" evidence="7">
    <location>
        <begin position="166"/>
        <end position="189"/>
    </location>
</feature>
<dbReference type="WBParaSite" id="jg15041">
    <property type="protein sequence ID" value="jg15041"/>
    <property type="gene ID" value="jg15041"/>
</dbReference>
<dbReference type="InterPro" id="IPR009057">
    <property type="entry name" value="Homeodomain-like_sf"/>
</dbReference>
<dbReference type="InterPro" id="IPR050649">
    <property type="entry name" value="Paired_Homeobox_TFs"/>
</dbReference>
<keyword evidence="3 5" id="KW-0371">Homeobox</keyword>
<dbReference type="PROSITE" id="PS50071">
    <property type="entry name" value="HOMEOBOX_2"/>
    <property type="match status" value="1"/>
</dbReference>
<reference evidence="10" key="1">
    <citation type="submission" date="2022-11" db="UniProtKB">
        <authorList>
            <consortium name="WormBaseParasite"/>
        </authorList>
    </citation>
    <scope>IDENTIFICATION</scope>
</reference>
<evidence type="ECO:0000313" key="9">
    <source>
        <dbReference type="Proteomes" id="UP000887574"/>
    </source>
</evidence>
<comment type="subcellular location">
    <subcellularLocation>
        <location evidence="1 5 6">Nucleus</location>
    </subcellularLocation>
</comment>
<dbReference type="CDD" id="cd00086">
    <property type="entry name" value="homeodomain"/>
    <property type="match status" value="1"/>
</dbReference>
<feature type="DNA-binding region" description="Homeobox" evidence="5">
    <location>
        <begin position="86"/>
        <end position="145"/>
    </location>
</feature>
<dbReference type="GO" id="GO:0000981">
    <property type="term" value="F:DNA-binding transcription factor activity, RNA polymerase II-specific"/>
    <property type="evidence" value="ECO:0007669"/>
    <property type="project" value="InterPro"/>
</dbReference>
<evidence type="ECO:0000256" key="7">
    <source>
        <dbReference type="SAM" id="MobiDB-lite"/>
    </source>
</evidence>
<feature type="region of interest" description="Disordered" evidence="7">
    <location>
        <begin position="23"/>
        <end position="46"/>
    </location>
</feature>
<feature type="domain" description="Homeobox" evidence="8">
    <location>
        <begin position="84"/>
        <end position="144"/>
    </location>
</feature>
<evidence type="ECO:0000313" key="10">
    <source>
        <dbReference type="WBParaSite" id="jg15041"/>
    </source>
</evidence>
<dbReference type="SUPFAM" id="SSF46689">
    <property type="entry name" value="Homeodomain-like"/>
    <property type="match status" value="1"/>
</dbReference>
<dbReference type="InterPro" id="IPR017970">
    <property type="entry name" value="Homeobox_CS"/>
</dbReference>
<keyword evidence="4 5" id="KW-0539">Nucleus</keyword>
<dbReference type="PANTHER" id="PTHR24329">
    <property type="entry name" value="HOMEOBOX PROTEIN ARISTALESS"/>
    <property type="match status" value="1"/>
</dbReference>
<evidence type="ECO:0000256" key="5">
    <source>
        <dbReference type="PROSITE-ProRule" id="PRU00108"/>
    </source>
</evidence>
<sequence>MSHHQQHHLQPSAQQHNHNNILHQIGGAAPSSPHKRGGGLSHPLNFASSTSLNVVRGKIGKYEEDLKPPNDPEEDAAMRMRLKRKLQRNRTSFTQEQIENLEREFEKTHYPDVFARENLAAKINLPEARIQVWFSNRRAKYRREEKMRKQNPNGGTAGPSTPQQANGGSSSMTTPTPTNTSSNTSGSSGNPLLCSIKTNGVSNNHNHVDLLQLGAASCSAASGSTFSLTSACSNMGAGSSSSSLSPNTAAAALRYGGGGQRGLIQASAAPMYTNLYDPYGFGMPNAQDLNSYSVFPTTYDFNQYTRPMHSAAANMAAFHNQSIGNHTSMPGLSLQVSVLSGGMTGIDHAATASQLHDLGNVGVGDMNSNQLHQLDSQHNPNNYWRQ</sequence>
<protein>
    <submittedName>
        <fullName evidence="10">Homeobox domain-containing protein</fullName>
    </submittedName>
</protein>
<evidence type="ECO:0000256" key="3">
    <source>
        <dbReference type="ARBA" id="ARBA00023155"/>
    </source>
</evidence>
<dbReference type="GO" id="GO:0030182">
    <property type="term" value="P:neuron differentiation"/>
    <property type="evidence" value="ECO:0007669"/>
    <property type="project" value="UniProtKB-ARBA"/>
</dbReference>
<proteinExistence type="predicted"/>
<accession>A0A915D1W6</accession>
<dbReference type="Proteomes" id="UP000887574">
    <property type="component" value="Unplaced"/>
</dbReference>
<dbReference type="InterPro" id="IPR001356">
    <property type="entry name" value="HD"/>
</dbReference>
<evidence type="ECO:0000256" key="1">
    <source>
        <dbReference type="ARBA" id="ARBA00004123"/>
    </source>
</evidence>
<dbReference type="GO" id="GO:0000977">
    <property type="term" value="F:RNA polymerase II transcription regulatory region sequence-specific DNA binding"/>
    <property type="evidence" value="ECO:0007669"/>
    <property type="project" value="TreeGrafter"/>
</dbReference>
<dbReference type="GO" id="GO:0005634">
    <property type="term" value="C:nucleus"/>
    <property type="evidence" value="ECO:0007669"/>
    <property type="project" value="UniProtKB-SubCell"/>
</dbReference>
<dbReference type="AlphaFoldDB" id="A0A915D1W6"/>
<keyword evidence="9" id="KW-1185">Reference proteome</keyword>
<evidence type="ECO:0000256" key="4">
    <source>
        <dbReference type="ARBA" id="ARBA00023242"/>
    </source>
</evidence>
<dbReference type="Pfam" id="PF00046">
    <property type="entry name" value="Homeodomain"/>
    <property type="match status" value="1"/>
</dbReference>
<evidence type="ECO:0000256" key="6">
    <source>
        <dbReference type="RuleBase" id="RU000682"/>
    </source>
</evidence>
<feature type="region of interest" description="Disordered" evidence="7">
    <location>
        <begin position="141"/>
        <end position="189"/>
    </location>
</feature>
<feature type="compositionally biased region" description="Polar residues" evidence="7">
    <location>
        <begin position="150"/>
        <end position="165"/>
    </location>
</feature>
<name>A0A915D1W6_9BILA</name>
<evidence type="ECO:0000259" key="8">
    <source>
        <dbReference type="PROSITE" id="PS50071"/>
    </source>
</evidence>
<dbReference type="PANTHER" id="PTHR24329:SF543">
    <property type="entry name" value="FI01017P-RELATED"/>
    <property type="match status" value="1"/>
</dbReference>
<evidence type="ECO:0000256" key="2">
    <source>
        <dbReference type="ARBA" id="ARBA00023125"/>
    </source>
</evidence>
<feature type="compositionally biased region" description="Polar residues" evidence="7">
    <location>
        <begin position="366"/>
        <end position="386"/>
    </location>
</feature>
<organism evidence="9 10">
    <name type="scientific">Ditylenchus dipsaci</name>
    <dbReference type="NCBI Taxonomy" id="166011"/>
    <lineage>
        <taxon>Eukaryota</taxon>
        <taxon>Metazoa</taxon>
        <taxon>Ecdysozoa</taxon>
        <taxon>Nematoda</taxon>
        <taxon>Chromadorea</taxon>
        <taxon>Rhabditida</taxon>
        <taxon>Tylenchina</taxon>
        <taxon>Tylenchomorpha</taxon>
        <taxon>Sphaerularioidea</taxon>
        <taxon>Anguinidae</taxon>
        <taxon>Anguininae</taxon>
        <taxon>Ditylenchus</taxon>
    </lineage>
</organism>